<evidence type="ECO:0000313" key="5">
    <source>
        <dbReference type="EMBL" id="KAJ6853085.1"/>
    </source>
</evidence>
<accession>A0AAX6IL12</accession>
<evidence type="ECO:0000256" key="2">
    <source>
        <dbReference type="ARBA" id="ARBA00023242"/>
    </source>
</evidence>
<organism evidence="5 6">
    <name type="scientific">Iris pallida</name>
    <name type="common">Sweet iris</name>
    <dbReference type="NCBI Taxonomy" id="29817"/>
    <lineage>
        <taxon>Eukaryota</taxon>
        <taxon>Viridiplantae</taxon>
        <taxon>Streptophyta</taxon>
        <taxon>Embryophyta</taxon>
        <taxon>Tracheophyta</taxon>
        <taxon>Spermatophyta</taxon>
        <taxon>Magnoliopsida</taxon>
        <taxon>Liliopsida</taxon>
        <taxon>Asparagales</taxon>
        <taxon>Iridaceae</taxon>
        <taxon>Iridoideae</taxon>
        <taxon>Irideae</taxon>
        <taxon>Iris</taxon>
    </lineage>
</organism>
<dbReference type="Proteomes" id="UP001140949">
    <property type="component" value="Unassembled WGS sequence"/>
</dbReference>
<dbReference type="AlphaFoldDB" id="A0AAX6IL12"/>
<feature type="domain" description="RED-like N-terminal" evidence="4">
    <location>
        <begin position="1"/>
        <end position="71"/>
    </location>
</feature>
<proteinExistence type="predicted"/>
<dbReference type="Pfam" id="PF07808">
    <property type="entry name" value="RED_N"/>
    <property type="match status" value="1"/>
</dbReference>
<protein>
    <submittedName>
        <fullName evidence="5">Suppressor of mec-8 and unc-52 protein-like protein 2</fullName>
    </submittedName>
</protein>
<reference evidence="5" key="1">
    <citation type="journal article" date="2023" name="GigaByte">
        <title>Genome assembly of the bearded iris, Iris pallida Lam.</title>
        <authorList>
            <person name="Bruccoleri R.E."/>
            <person name="Oakeley E.J."/>
            <person name="Faust A.M.E."/>
            <person name="Altorfer M."/>
            <person name="Dessus-Babus S."/>
            <person name="Burckhardt D."/>
            <person name="Oertli M."/>
            <person name="Naumann U."/>
            <person name="Petersen F."/>
            <person name="Wong J."/>
        </authorList>
    </citation>
    <scope>NUCLEOTIDE SEQUENCE</scope>
    <source>
        <strain evidence="5">GSM-AAB239-AS_SAM_17_03QT</strain>
    </source>
</reference>
<evidence type="ECO:0000256" key="3">
    <source>
        <dbReference type="SAM" id="MobiDB-lite"/>
    </source>
</evidence>
<dbReference type="EMBL" id="JANAVB010001000">
    <property type="protein sequence ID" value="KAJ6853085.1"/>
    <property type="molecule type" value="Genomic_DNA"/>
</dbReference>
<reference evidence="5" key="2">
    <citation type="submission" date="2023-04" db="EMBL/GenBank/DDBJ databases">
        <authorList>
            <person name="Bruccoleri R.E."/>
            <person name="Oakeley E.J."/>
            <person name="Faust A.-M."/>
            <person name="Dessus-Babus S."/>
            <person name="Altorfer M."/>
            <person name="Burckhardt D."/>
            <person name="Oertli M."/>
            <person name="Naumann U."/>
            <person name="Petersen F."/>
            <person name="Wong J."/>
        </authorList>
    </citation>
    <scope>NUCLEOTIDE SEQUENCE</scope>
    <source>
        <strain evidence="5">GSM-AAB239-AS_SAM_17_03QT</strain>
        <tissue evidence="5">Leaf</tissue>
    </source>
</reference>
<comment type="subcellular location">
    <subcellularLocation>
        <location evidence="1">Nucleus</location>
    </subcellularLocation>
</comment>
<dbReference type="GO" id="GO:0005634">
    <property type="term" value="C:nucleus"/>
    <property type="evidence" value="ECO:0007669"/>
    <property type="project" value="UniProtKB-SubCell"/>
</dbReference>
<keyword evidence="2" id="KW-0539">Nucleus</keyword>
<dbReference type="InterPro" id="IPR012916">
    <property type="entry name" value="RED_N"/>
</dbReference>
<evidence type="ECO:0000259" key="4">
    <source>
        <dbReference type="Pfam" id="PF07808"/>
    </source>
</evidence>
<feature type="region of interest" description="Disordered" evidence="3">
    <location>
        <begin position="144"/>
        <end position="176"/>
    </location>
</feature>
<evidence type="ECO:0000256" key="1">
    <source>
        <dbReference type="ARBA" id="ARBA00004123"/>
    </source>
</evidence>
<gene>
    <name evidence="5" type="ORF">M6B38_250965</name>
</gene>
<keyword evidence="6" id="KW-1185">Reference proteome</keyword>
<name>A0AAX6IL12_IRIPA</name>
<dbReference type="InterPro" id="IPR039896">
    <property type="entry name" value="Red-like"/>
</dbReference>
<sequence length="194" mass="22004">MFLPGRMSFMFNMEDNFSHDIPTVLHRSKADCPVPEEMVTVGVDGSVLEIISKIMSYLRLGSSGKVLKKKKKDKDSKVKLSAVSNDYDEDEKPAKPNGSISKLLQKERFCHHRLHAGAHLRQRKSSPLLLLELQRRTYLSGGVDYSIPSKDMSQSPPVSDDMEESPRNRDKQSYFNEPVYGPVRLLNLLRLGNN</sequence>
<dbReference type="PANTHER" id="PTHR12765">
    <property type="entry name" value="RED PROTEIN IK FACTOR CYTOKINE IK"/>
    <property type="match status" value="1"/>
</dbReference>
<evidence type="ECO:0000313" key="6">
    <source>
        <dbReference type="Proteomes" id="UP001140949"/>
    </source>
</evidence>
<comment type="caution">
    <text evidence="5">The sequence shown here is derived from an EMBL/GenBank/DDBJ whole genome shotgun (WGS) entry which is preliminary data.</text>
</comment>